<organism evidence="1 2">
    <name type="scientific">Clonostachys rhizophaga</name>
    <dbReference type="NCBI Taxonomy" id="160324"/>
    <lineage>
        <taxon>Eukaryota</taxon>
        <taxon>Fungi</taxon>
        <taxon>Dikarya</taxon>
        <taxon>Ascomycota</taxon>
        <taxon>Pezizomycotina</taxon>
        <taxon>Sordariomycetes</taxon>
        <taxon>Hypocreomycetidae</taxon>
        <taxon>Hypocreales</taxon>
        <taxon>Bionectriaceae</taxon>
        <taxon>Clonostachys</taxon>
    </lineage>
</organism>
<evidence type="ECO:0000313" key="1">
    <source>
        <dbReference type="EMBL" id="CAH0022794.1"/>
    </source>
</evidence>
<dbReference type="EMBL" id="CABFNQ020000687">
    <property type="protein sequence ID" value="CAH0022794.1"/>
    <property type="molecule type" value="Genomic_DNA"/>
</dbReference>
<comment type="caution">
    <text evidence="1">The sequence shown here is derived from an EMBL/GenBank/DDBJ whole genome shotgun (WGS) entry which is preliminary data.</text>
</comment>
<reference evidence="1" key="1">
    <citation type="submission" date="2021-10" db="EMBL/GenBank/DDBJ databases">
        <authorList>
            <person name="Piombo E."/>
        </authorList>
    </citation>
    <scope>NUCLEOTIDE SEQUENCE</scope>
</reference>
<gene>
    <name evidence="1" type="ORF">CRHIZ90672A_00015141</name>
</gene>
<keyword evidence="2" id="KW-1185">Reference proteome</keyword>
<evidence type="ECO:0000313" key="2">
    <source>
        <dbReference type="Proteomes" id="UP000696573"/>
    </source>
</evidence>
<accession>A0A9N9YMX2</accession>
<proteinExistence type="predicted"/>
<name>A0A9N9YMX2_9HYPO</name>
<sequence length="64" mass="7594">MACFKAWKLPDTSFGLTSDLPIKQRTIAERRGVWLRYGKPHETDIRDIPIMDKSYWAKRQQKTL</sequence>
<dbReference type="AlphaFoldDB" id="A0A9N9YMX2"/>
<dbReference type="OrthoDB" id="407355at2759"/>
<dbReference type="Proteomes" id="UP000696573">
    <property type="component" value="Unassembled WGS sequence"/>
</dbReference>
<protein>
    <submittedName>
        <fullName evidence="1">Uncharacterized protein</fullName>
    </submittedName>
</protein>